<name>A0A645JG21_9ZZZZ</name>
<comment type="caution">
    <text evidence="1">The sequence shown here is derived from an EMBL/GenBank/DDBJ whole genome shotgun (WGS) entry which is preliminary data.</text>
</comment>
<sequence length="85" mass="9672">MVTQLFTHFVRYKNVPLFTGLYFVNLQAIDDLHALAAARNNVAYLHSQYVAAPQSPIDADQSRDIIITIPPLKTSQEGMYLRFCE</sequence>
<reference evidence="1" key="1">
    <citation type="submission" date="2019-08" db="EMBL/GenBank/DDBJ databases">
        <authorList>
            <person name="Kucharzyk K."/>
            <person name="Murdoch R.W."/>
            <person name="Higgins S."/>
            <person name="Loffler F."/>
        </authorList>
    </citation>
    <scope>NUCLEOTIDE SEQUENCE</scope>
</reference>
<evidence type="ECO:0000313" key="1">
    <source>
        <dbReference type="EMBL" id="MPN62635.1"/>
    </source>
</evidence>
<protein>
    <submittedName>
        <fullName evidence="1">Uncharacterized protein</fullName>
    </submittedName>
</protein>
<dbReference type="AlphaFoldDB" id="A0A645JG21"/>
<accession>A0A645JG21</accession>
<organism evidence="1">
    <name type="scientific">bioreactor metagenome</name>
    <dbReference type="NCBI Taxonomy" id="1076179"/>
    <lineage>
        <taxon>unclassified sequences</taxon>
        <taxon>metagenomes</taxon>
        <taxon>ecological metagenomes</taxon>
    </lineage>
</organism>
<dbReference type="EMBL" id="VSSQ01140921">
    <property type="protein sequence ID" value="MPN62635.1"/>
    <property type="molecule type" value="Genomic_DNA"/>
</dbReference>
<proteinExistence type="predicted"/>
<gene>
    <name evidence="1" type="ORF">SDC9_210387</name>
</gene>